<keyword evidence="3" id="KW-1185">Reference proteome</keyword>
<protein>
    <submittedName>
        <fullName evidence="2">Uncharacterized protein</fullName>
    </submittedName>
</protein>
<comment type="caution">
    <text evidence="2">The sequence shown here is derived from an EMBL/GenBank/DDBJ whole genome shotgun (WGS) entry which is preliminary data.</text>
</comment>
<dbReference type="EMBL" id="AWXR01000067">
    <property type="protein sequence ID" value="ERM80991.1"/>
    <property type="molecule type" value="Genomic_DNA"/>
</dbReference>
<feature type="region of interest" description="Disordered" evidence="1">
    <location>
        <begin position="1"/>
        <end position="26"/>
    </location>
</feature>
<sequence>MTAWSRGPRLGFESPGDEQEKGEEDIAQSPILISTITLLRVRKNGHVDAFLFSQVASYIEPEICISCKFPIGFKL</sequence>
<gene>
    <name evidence="2" type="ORF">P872_11940</name>
</gene>
<accession>U5BWK9</accession>
<organism evidence="2 3">
    <name type="scientific">Rhodonellum psychrophilum GCM71 = DSM 17998</name>
    <dbReference type="NCBI Taxonomy" id="1123057"/>
    <lineage>
        <taxon>Bacteria</taxon>
        <taxon>Pseudomonadati</taxon>
        <taxon>Bacteroidota</taxon>
        <taxon>Cytophagia</taxon>
        <taxon>Cytophagales</taxon>
        <taxon>Cytophagaceae</taxon>
        <taxon>Rhodonellum</taxon>
    </lineage>
</organism>
<feature type="compositionally biased region" description="Acidic residues" evidence="1">
    <location>
        <begin position="15"/>
        <end position="26"/>
    </location>
</feature>
<dbReference type="AlphaFoldDB" id="U5BWK9"/>
<evidence type="ECO:0000313" key="2">
    <source>
        <dbReference type="EMBL" id="ERM80991.1"/>
    </source>
</evidence>
<proteinExistence type="predicted"/>
<name>U5BWK9_9BACT</name>
<dbReference type="Proteomes" id="UP000016843">
    <property type="component" value="Unassembled WGS sequence"/>
</dbReference>
<evidence type="ECO:0000313" key="3">
    <source>
        <dbReference type="Proteomes" id="UP000016843"/>
    </source>
</evidence>
<reference evidence="2 3" key="1">
    <citation type="journal article" date="2013" name="Genome Announc.">
        <title>Draft Genome Sequence of the Psychrophilic and Alkaliphilic Rhodonellum psychrophilum Strain GCM71T.</title>
        <authorList>
            <person name="Hauptmann A.L."/>
            <person name="Glaring M.A."/>
            <person name="Hallin P.F."/>
            <person name="Prieme A."/>
            <person name="Stougaard P."/>
        </authorList>
    </citation>
    <scope>NUCLEOTIDE SEQUENCE [LARGE SCALE GENOMIC DNA]</scope>
    <source>
        <strain evidence="2 3">GCM71</strain>
    </source>
</reference>
<evidence type="ECO:0000256" key="1">
    <source>
        <dbReference type="SAM" id="MobiDB-lite"/>
    </source>
</evidence>